<evidence type="ECO:0000313" key="3">
    <source>
        <dbReference type="EMBL" id="MCT2582348.1"/>
    </source>
</evidence>
<dbReference type="Gene3D" id="3.40.710.10">
    <property type="entry name" value="DD-peptidase/beta-lactamase superfamily"/>
    <property type="match status" value="1"/>
</dbReference>
<dbReference type="Pfam" id="PF00144">
    <property type="entry name" value="Beta-lactamase"/>
    <property type="match status" value="1"/>
</dbReference>
<keyword evidence="1" id="KW-0732">Signal</keyword>
<dbReference type="PANTHER" id="PTHR46825:SF7">
    <property type="entry name" value="D-ALANYL-D-ALANINE CARBOXYPEPTIDASE"/>
    <property type="match status" value="1"/>
</dbReference>
<dbReference type="InterPro" id="IPR012338">
    <property type="entry name" value="Beta-lactam/transpept-like"/>
</dbReference>
<comment type="caution">
    <text evidence="3">The sequence shown here is derived from an EMBL/GenBank/DDBJ whole genome shotgun (WGS) entry which is preliminary data.</text>
</comment>
<feature type="domain" description="Beta-lactamase-related" evidence="2">
    <location>
        <begin position="45"/>
        <end position="356"/>
    </location>
</feature>
<evidence type="ECO:0000259" key="2">
    <source>
        <dbReference type="Pfam" id="PF00144"/>
    </source>
</evidence>
<accession>A0ABT2J3H8</accession>
<sequence>MTRKITRWLVTAALTATAGTAFAAPAQAADHPDTQTVLDQYLLQAGPGAAVYAGDGTESWTVASGTSRFGANRPIEATDHFRIASQTKTFVATTVLRLVDEGLVDLDAPIETYLPGVVGGEHYDGNAISVRQLLQHTSGIARDAINAQANPDGTFDLAELVRAGLAQAPQFAPGTGYGYSNINYHVLGMLIEAITGQPYADAVADLVIEPLGLTATSVPAPGDRSLPDPYVHGYQGVRIGSFQFWIETTSNLEMTYAASAGAMTSTLTDLATFHSELDTLLSPASLAEMRTTVPGAHNLDYGLGIMRLNLSCGGEAWGHAGNLTTGHSSVTMVTDDGRYASMTTNTFPAGENAPTRYDVLGTALCEA</sequence>
<dbReference type="RefSeq" id="WP_260189704.1">
    <property type="nucleotide sequence ID" value="NZ_JAFFZE010000005.1"/>
</dbReference>
<evidence type="ECO:0000313" key="4">
    <source>
        <dbReference type="Proteomes" id="UP001156441"/>
    </source>
</evidence>
<name>A0ABT2J3H8_9PSEU</name>
<reference evidence="3 4" key="1">
    <citation type="submission" date="2021-02" db="EMBL/GenBank/DDBJ databases">
        <title>Actinophytocola xerophila sp. nov., isolated from soil of cotton cropping field.</title>
        <authorList>
            <person name="Huang R."/>
            <person name="Chen X."/>
            <person name="Ge X."/>
            <person name="Liu W."/>
        </authorList>
    </citation>
    <scope>NUCLEOTIDE SEQUENCE [LARGE SCALE GENOMIC DNA]</scope>
    <source>
        <strain evidence="3 4">S1-96</strain>
    </source>
</reference>
<dbReference type="InterPro" id="IPR050491">
    <property type="entry name" value="AmpC-like"/>
</dbReference>
<dbReference type="EMBL" id="JAFFZE010000005">
    <property type="protein sequence ID" value="MCT2582348.1"/>
    <property type="molecule type" value="Genomic_DNA"/>
</dbReference>
<dbReference type="InterPro" id="IPR001466">
    <property type="entry name" value="Beta-lactam-related"/>
</dbReference>
<evidence type="ECO:0000256" key="1">
    <source>
        <dbReference type="SAM" id="SignalP"/>
    </source>
</evidence>
<dbReference type="SUPFAM" id="SSF56601">
    <property type="entry name" value="beta-lactamase/transpeptidase-like"/>
    <property type="match status" value="1"/>
</dbReference>
<keyword evidence="4" id="KW-1185">Reference proteome</keyword>
<organism evidence="3 4">
    <name type="scientific">Actinophytocola gossypii</name>
    <dbReference type="NCBI Taxonomy" id="2812003"/>
    <lineage>
        <taxon>Bacteria</taxon>
        <taxon>Bacillati</taxon>
        <taxon>Actinomycetota</taxon>
        <taxon>Actinomycetes</taxon>
        <taxon>Pseudonocardiales</taxon>
        <taxon>Pseudonocardiaceae</taxon>
    </lineage>
</organism>
<gene>
    <name evidence="3" type="ORF">JT362_04330</name>
</gene>
<proteinExistence type="predicted"/>
<feature type="signal peptide" evidence="1">
    <location>
        <begin position="1"/>
        <end position="23"/>
    </location>
</feature>
<dbReference type="PANTHER" id="PTHR46825">
    <property type="entry name" value="D-ALANYL-D-ALANINE-CARBOXYPEPTIDASE/ENDOPEPTIDASE AMPH"/>
    <property type="match status" value="1"/>
</dbReference>
<protein>
    <submittedName>
        <fullName evidence="3">Beta-lactamase family protein</fullName>
    </submittedName>
</protein>
<dbReference type="Proteomes" id="UP001156441">
    <property type="component" value="Unassembled WGS sequence"/>
</dbReference>
<feature type="chain" id="PRO_5045956786" evidence="1">
    <location>
        <begin position="24"/>
        <end position="367"/>
    </location>
</feature>